<reference evidence="2 3" key="1">
    <citation type="journal article" date="2015" name="Nature">
        <title>rRNA introns, odd ribosomes, and small enigmatic genomes across a large radiation of phyla.</title>
        <authorList>
            <person name="Brown C.T."/>
            <person name="Hug L.A."/>
            <person name="Thomas B.C."/>
            <person name="Sharon I."/>
            <person name="Castelle C.J."/>
            <person name="Singh A."/>
            <person name="Wilkins M.J."/>
            <person name="Williams K.H."/>
            <person name="Banfield J.F."/>
        </authorList>
    </citation>
    <scope>NUCLEOTIDE SEQUENCE [LARGE SCALE GENOMIC DNA]</scope>
</reference>
<evidence type="ECO:0000256" key="1">
    <source>
        <dbReference type="SAM" id="Phobius"/>
    </source>
</evidence>
<feature type="transmembrane region" description="Helical" evidence="1">
    <location>
        <begin position="9"/>
        <end position="30"/>
    </location>
</feature>
<dbReference type="Proteomes" id="UP000034749">
    <property type="component" value="Unassembled WGS sequence"/>
</dbReference>
<keyword evidence="1" id="KW-0812">Transmembrane</keyword>
<sequence length="86" mass="9693">MAKLEKTKIYIVTIAVLIMVILVLLGNSWYNKQITAAQQQGYNIGLQNSVVTMIQQSRNCQPVNLFVENQSFQFIDVSCLQAAKTK</sequence>
<comment type="caution">
    <text evidence="2">The sequence shown here is derived from an EMBL/GenBank/DDBJ whole genome shotgun (WGS) entry which is preliminary data.</text>
</comment>
<organism evidence="2 3">
    <name type="scientific">Candidatus Nomurabacteria bacterium GW2011_GWA2_40_9</name>
    <dbReference type="NCBI Taxonomy" id="1618734"/>
    <lineage>
        <taxon>Bacteria</taxon>
        <taxon>Candidatus Nomuraibacteriota</taxon>
    </lineage>
</organism>
<dbReference type="AlphaFoldDB" id="A0A0G0WT06"/>
<proteinExistence type="predicted"/>
<keyword evidence="1" id="KW-1133">Transmembrane helix</keyword>
<evidence type="ECO:0000313" key="3">
    <source>
        <dbReference type="Proteomes" id="UP000034749"/>
    </source>
</evidence>
<evidence type="ECO:0000313" key="2">
    <source>
        <dbReference type="EMBL" id="KKR78532.1"/>
    </source>
</evidence>
<accession>A0A0G0WT06</accession>
<gene>
    <name evidence="2" type="ORF">UU24_C0033G0001</name>
</gene>
<name>A0A0G0WT06_9BACT</name>
<protein>
    <submittedName>
        <fullName evidence="2">Uncharacterized protein</fullName>
    </submittedName>
</protein>
<keyword evidence="1" id="KW-0472">Membrane</keyword>
<dbReference type="EMBL" id="LBZW01000033">
    <property type="protein sequence ID" value="KKR78532.1"/>
    <property type="molecule type" value="Genomic_DNA"/>
</dbReference>